<feature type="domain" description="Cyclin-like" evidence="5">
    <location>
        <begin position="44"/>
        <end position="128"/>
    </location>
</feature>
<evidence type="ECO:0000256" key="3">
    <source>
        <dbReference type="ARBA" id="ARBA00023306"/>
    </source>
</evidence>
<dbReference type="FunFam" id="1.10.472.10:FF:000001">
    <property type="entry name" value="G2/mitotic-specific cyclin"/>
    <property type="match status" value="1"/>
</dbReference>
<sequence>MLLHWVSNFIADILTWFKTKVHPDASYMIKQPEISADMRTILIDWIVDVALEYHLNQETLFLSVAYIDMFLSKVAVTKDRLQLVGTTSVMIASKYEEIYPPELKDFVYITDNTYSKEEVLNMERIILDTLRFDMAVPTANAFLVYFLKACPVPKRCEFLAMYLSELTIIDYCYLRFLPSQIAASATCLARIIADETAWVRTPE</sequence>
<evidence type="ECO:0000313" key="7">
    <source>
        <dbReference type="Proteomes" id="UP000270296"/>
    </source>
</evidence>
<dbReference type="EMBL" id="UZAM01006691">
    <property type="protein sequence ID" value="VDO93009.1"/>
    <property type="molecule type" value="Genomic_DNA"/>
</dbReference>
<dbReference type="AlphaFoldDB" id="A0A183IBP9"/>
<organism evidence="8">
    <name type="scientific">Soboliphyme baturini</name>
    <dbReference type="NCBI Taxonomy" id="241478"/>
    <lineage>
        <taxon>Eukaryota</taxon>
        <taxon>Metazoa</taxon>
        <taxon>Ecdysozoa</taxon>
        <taxon>Nematoda</taxon>
        <taxon>Enoplea</taxon>
        <taxon>Dorylaimia</taxon>
        <taxon>Dioctophymatida</taxon>
        <taxon>Dioctophymatoidea</taxon>
        <taxon>Soboliphymatidae</taxon>
        <taxon>Soboliphyme</taxon>
    </lineage>
</organism>
<dbReference type="InterPro" id="IPR006671">
    <property type="entry name" value="Cyclin_N"/>
</dbReference>
<dbReference type="InterPro" id="IPR036915">
    <property type="entry name" value="Cyclin-like_sf"/>
</dbReference>
<dbReference type="Gene3D" id="1.10.472.10">
    <property type="entry name" value="Cyclin-like"/>
    <property type="match status" value="2"/>
</dbReference>
<keyword evidence="2 4" id="KW-0195">Cyclin</keyword>
<reference evidence="8" key="1">
    <citation type="submission" date="2016-06" db="UniProtKB">
        <authorList>
            <consortium name="WormBaseParasite"/>
        </authorList>
    </citation>
    <scope>IDENTIFICATION</scope>
</reference>
<keyword evidence="7" id="KW-1185">Reference proteome</keyword>
<keyword evidence="1" id="KW-0132">Cell division</keyword>
<dbReference type="SMART" id="SM00385">
    <property type="entry name" value="CYCLIN"/>
    <property type="match status" value="2"/>
</dbReference>
<dbReference type="PIRSF" id="PIRSF001771">
    <property type="entry name" value="Cyclin_A_B_D_E"/>
    <property type="match status" value="1"/>
</dbReference>
<comment type="similarity">
    <text evidence="4">Belongs to the cyclin family.</text>
</comment>
<dbReference type="GO" id="GO:0051301">
    <property type="term" value="P:cell division"/>
    <property type="evidence" value="ECO:0007669"/>
    <property type="project" value="UniProtKB-KW"/>
</dbReference>
<evidence type="ECO:0000256" key="1">
    <source>
        <dbReference type="ARBA" id="ARBA00022618"/>
    </source>
</evidence>
<dbReference type="GO" id="GO:0016538">
    <property type="term" value="F:cyclin-dependent protein serine/threonine kinase regulator activity"/>
    <property type="evidence" value="ECO:0007669"/>
    <property type="project" value="InterPro"/>
</dbReference>
<evidence type="ECO:0000259" key="5">
    <source>
        <dbReference type="SMART" id="SM00385"/>
    </source>
</evidence>
<dbReference type="OrthoDB" id="5590282at2759"/>
<proteinExistence type="inferred from homology"/>
<keyword evidence="3" id="KW-0131">Cell cycle</keyword>
<name>A0A183IBP9_9BILA</name>
<dbReference type="InterPro" id="IPR046965">
    <property type="entry name" value="Cyclin_A/B-like"/>
</dbReference>
<dbReference type="GO" id="GO:0044772">
    <property type="term" value="P:mitotic cell cycle phase transition"/>
    <property type="evidence" value="ECO:0007669"/>
    <property type="project" value="InterPro"/>
</dbReference>
<dbReference type="WBParaSite" id="SBAD_0000107501-mRNA-1">
    <property type="protein sequence ID" value="SBAD_0000107501-mRNA-1"/>
    <property type="gene ID" value="SBAD_0000107501"/>
</dbReference>
<dbReference type="InterPro" id="IPR039361">
    <property type="entry name" value="Cyclin"/>
</dbReference>
<evidence type="ECO:0000313" key="6">
    <source>
        <dbReference type="EMBL" id="VDO93009.1"/>
    </source>
</evidence>
<gene>
    <name evidence="6" type="ORF">SBAD_LOCUS1043</name>
</gene>
<evidence type="ECO:0000256" key="4">
    <source>
        <dbReference type="RuleBase" id="RU000383"/>
    </source>
</evidence>
<evidence type="ECO:0000313" key="8">
    <source>
        <dbReference type="WBParaSite" id="SBAD_0000107501-mRNA-1"/>
    </source>
</evidence>
<dbReference type="CDD" id="cd20507">
    <property type="entry name" value="CYCLIN_CCNB1-like_rpt1"/>
    <property type="match status" value="1"/>
</dbReference>
<dbReference type="InterPro" id="IPR004367">
    <property type="entry name" value="Cyclin_C-dom"/>
</dbReference>
<dbReference type="Pfam" id="PF02984">
    <property type="entry name" value="Cyclin_C"/>
    <property type="match status" value="1"/>
</dbReference>
<dbReference type="PANTHER" id="PTHR10177">
    <property type="entry name" value="CYCLINS"/>
    <property type="match status" value="1"/>
</dbReference>
<feature type="domain" description="Cyclin-like" evidence="5">
    <location>
        <begin position="141"/>
        <end position="203"/>
    </location>
</feature>
<protein>
    <submittedName>
        <fullName evidence="8">Cyclin N-terminal domain-containing protein</fullName>
    </submittedName>
</protein>
<reference evidence="6 7" key="2">
    <citation type="submission" date="2018-11" db="EMBL/GenBank/DDBJ databases">
        <authorList>
            <consortium name="Pathogen Informatics"/>
        </authorList>
    </citation>
    <scope>NUCLEOTIDE SEQUENCE [LARGE SCALE GENOMIC DNA]</scope>
</reference>
<dbReference type="Pfam" id="PF00134">
    <property type="entry name" value="Cyclin_N"/>
    <property type="match status" value="1"/>
</dbReference>
<accession>A0A183IBP9</accession>
<dbReference type="Proteomes" id="UP000270296">
    <property type="component" value="Unassembled WGS sequence"/>
</dbReference>
<dbReference type="SUPFAM" id="SSF47954">
    <property type="entry name" value="Cyclin-like"/>
    <property type="match status" value="2"/>
</dbReference>
<evidence type="ECO:0000256" key="2">
    <source>
        <dbReference type="ARBA" id="ARBA00023127"/>
    </source>
</evidence>
<dbReference type="InterPro" id="IPR013763">
    <property type="entry name" value="Cyclin-like_dom"/>
</dbReference>